<accession>A0A381UR92</accession>
<dbReference type="AlphaFoldDB" id="A0A381UR92"/>
<evidence type="ECO:0008006" key="2">
    <source>
        <dbReference type="Google" id="ProtNLM"/>
    </source>
</evidence>
<evidence type="ECO:0000313" key="1">
    <source>
        <dbReference type="EMBL" id="SVA30148.1"/>
    </source>
</evidence>
<sequence>MSKSQGILTNFEGEKYEGEWKEGLLWNGTVMDEDGNIISKIVNGVEVNLLPTEVYSHFEWKENETTTRT</sequence>
<gene>
    <name evidence="1" type="ORF">METZ01_LOCUS83002</name>
</gene>
<organism evidence="1">
    <name type="scientific">marine metagenome</name>
    <dbReference type="NCBI Taxonomy" id="408172"/>
    <lineage>
        <taxon>unclassified sequences</taxon>
        <taxon>metagenomes</taxon>
        <taxon>ecological metagenomes</taxon>
    </lineage>
</organism>
<name>A0A381UR92_9ZZZZ</name>
<protein>
    <recommendedName>
        <fullName evidence="2">MORN repeat protein</fullName>
    </recommendedName>
</protein>
<proteinExistence type="predicted"/>
<dbReference type="EMBL" id="UINC01006875">
    <property type="protein sequence ID" value="SVA30148.1"/>
    <property type="molecule type" value="Genomic_DNA"/>
</dbReference>
<reference evidence="1" key="1">
    <citation type="submission" date="2018-05" db="EMBL/GenBank/DDBJ databases">
        <authorList>
            <person name="Lanie J.A."/>
            <person name="Ng W.-L."/>
            <person name="Kazmierczak K.M."/>
            <person name="Andrzejewski T.M."/>
            <person name="Davidsen T.M."/>
            <person name="Wayne K.J."/>
            <person name="Tettelin H."/>
            <person name="Glass J.I."/>
            <person name="Rusch D."/>
            <person name="Podicherti R."/>
            <person name="Tsui H.-C.T."/>
            <person name="Winkler M.E."/>
        </authorList>
    </citation>
    <scope>NUCLEOTIDE SEQUENCE</scope>
</reference>